<dbReference type="InterPro" id="IPR050796">
    <property type="entry name" value="SCF_F-box_component"/>
</dbReference>
<evidence type="ECO:0000259" key="2">
    <source>
        <dbReference type="PROSITE" id="PS50181"/>
    </source>
</evidence>
<feature type="transmembrane region" description="Helical" evidence="1">
    <location>
        <begin position="463"/>
        <end position="486"/>
    </location>
</feature>
<feature type="transmembrane region" description="Helical" evidence="1">
    <location>
        <begin position="498"/>
        <end position="515"/>
    </location>
</feature>
<dbReference type="CDD" id="cd22157">
    <property type="entry name" value="F-box_AtFBW1-like"/>
    <property type="match status" value="1"/>
</dbReference>
<proteinExistence type="predicted"/>
<name>A0ABQ7YL91_BRANA</name>
<organism evidence="3 4">
    <name type="scientific">Brassica napus</name>
    <name type="common">Rape</name>
    <dbReference type="NCBI Taxonomy" id="3708"/>
    <lineage>
        <taxon>Eukaryota</taxon>
        <taxon>Viridiplantae</taxon>
        <taxon>Streptophyta</taxon>
        <taxon>Embryophyta</taxon>
        <taxon>Tracheophyta</taxon>
        <taxon>Spermatophyta</taxon>
        <taxon>Magnoliopsida</taxon>
        <taxon>eudicotyledons</taxon>
        <taxon>Gunneridae</taxon>
        <taxon>Pentapetalae</taxon>
        <taxon>rosids</taxon>
        <taxon>malvids</taxon>
        <taxon>Brassicales</taxon>
        <taxon>Brassicaceae</taxon>
        <taxon>Brassiceae</taxon>
        <taxon>Brassica</taxon>
    </lineage>
</organism>
<dbReference type="InterPro" id="IPR056592">
    <property type="entry name" value="Beta-prop_At3g26010-like"/>
</dbReference>
<feature type="domain" description="F-box" evidence="2">
    <location>
        <begin position="28"/>
        <end position="73"/>
    </location>
</feature>
<dbReference type="InterPro" id="IPR001810">
    <property type="entry name" value="F-box_dom"/>
</dbReference>
<dbReference type="SMART" id="SM00256">
    <property type="entry name" value="FBOX"/>
    <property type="match status" value="1"/>
</dbReference>
<dbReference type="PROSITE" id="PS50181">
    <property type="entry name" value="FBOX"/>
    <property type="match status" value="1"/>
</dbReference>
<keyword evidence="1" id="KW-1133">Transmembrane helix</keyword>
<dbReference type="EMBL" id="JAGKQM010000017">
    <property type="protein sequence ID" value="KAH0867870.1"/>
    <property type="molecule type" value="Genomic_DNA"/>
</dbReference>
<dbReference type="Pfam" id="PF00646">
    <property type="entry name" value="F-box"/>
    <property type="match status" value="1"/>
</dbReference>
<gene>
    <name evidence="3" type="ORF">HID58_074892</name>
</gene>
<sequence>MDWSSSYKRANPCPRKISKTLIALKQRKRKMVFLPDDLCAAILSRLPIKVFTSFKLVCKQWNSVVESQIFRDLFISQHQNTQSSSWSLIKGASNRTEFLAHYRCKTWGLQRSLESYISSFISYKFENQRGKYRRGSVVAYSDAGFVLIDVSSYRYSGSTFEKRSLCVANPVSQECIEIDVPKAFENSGIFWPFGIATRTDNGDVISYKIVAYSSNSDVGYLVYSSETGLWSPLPYNFESCECNYTISLNGNLHWLSRNNDELVSMDFNATTMEAGPFRYTAFPDLEKRVKFKRACTTYQGSLMYMNIVSQDNDDGSVDHKLCVWRLESWEWQLISEISTDLTETYFDYFPLRVDSLDATTAYFLSQKHQRFIAFNLRNGACLLSACLLHSEHMQGKIKVGLQTSGGSYTKIFRKNKKNRPKSFSPLALSLVVIDVVFLVAGLPSIVSARLGFQDLVFGDLTSMLIFIAFEDCSTVLIVFFSVYALCAWKFVYGLKLKFWCAELVFWSFGFFYSEFCGSSLA</sequence>
<dbReference type="InterPro" id="IPR036047">
    <property type="entry name" value="F-box-like_dom_sf"/>
</dbReference>
<comment type="caution">
    <text evidence="3">The sequence shown here is derived from an EMBL/GenBank/DDBJ whole genome shotgun (WGS) entry which is preliminary data.</text>
</comment>
<evidence type="ECO:0000313" key="4">
    <source>
        <dbReference type="Proteomes" id="UP000824890"/>
    </source>
</evidence>
<reference evidence="3 4" key="1">
    <citation type="submission" date="2021-05" db="EMBL/GenBank/DDBJ databases">
        <title>Genome Assembly of Synthetic Allotetraploid Brassica napus Reveals Homoeologous Exchanges between Subgenomes.</title>
        <authorList>
            <person name="Davis J.T."/>
        </authorList>
    </citation>
    <scope>NUCLEOTIDE SEQUENCE [LARGE SCALE GENOMIC DNA]</scope>
    <source>
        <strain evidence="4">cv. Da-Ae</strain>
        <tissue evidence="3">Seedling</tissue>
    </source>
</reference>
<evidence type="ECO:0000313" key="3">
    <source>
        <dbReference type="EMBL" id="KAH0867870.1"/>
    </source>
</evidence>
<keyword evidence="1" id="KW-0472">Membrane</keyword>
<dbReference type="PANTHER" id="PTHR31672">
    <property type="entry name" value="BNACNNG10540D PROTEIN"/>
    <property type="match status" value="1"/>
</dbReference>
<protein>
    <recommendedName>
        <fullName evidence="2">F-box domain-containing protein</fullName>
    </recommendedName>
</protein>
<dbReference type="Gene3D" id="1.20.1280.50">
    <property type="match status" value="1"/>
</dbReference>
<keyword evidence="4" id="KW-1185">Reference proteome</keyword>
<dbReference type="Proteomes" id="UP000824890">
    <property type="component" value="Unassembled WGS sequence"/>
</dbReference>
<dbReference type="Pfam" id="PF24750">
    <property type="entry name" value="b-prop_At3g26010-like"/>
    <property type="match status" value="1"/>
</dbReference>
<dbReference type="SUPFAM" id="SSF81383">
    <property type="entry name" value="F-box domain"/>
    <property type="match status" value="1"/>
</dbReference>
<accession>A0ABQ7YL91</accession>
<feature type="transmembrane region" description="Helical" evidence="1">
    <location>
        <begin position="423"/>
        <end position="443"/>
    </location>
</feature>
<keyword evidence="1" id="KW-0812">Transmembrane</keyword>
<dbReference type="PANTHER" id="PTHR31672:SF2">
    <property type="entry name" value="F-BOX DOMAIN-CONTAINING PROTEIN"/>
    <property type="match status" value="1"/>
</dbReference>
<evidence type="ECO:0000256" key="1">
    <source>
        <dbReference type="SAM" id="Phobius"/>
    </source>
</evidence>